<dbReference type="PATRIC" id="fig|1121022.4.peg.1162"/>
<dbReference type="AlphaFoldDB" id="V4RQB6"/>
<dbReference type="PANTHER" id="PTHR43792">
    <property type="entry name" value="GNAT FAMILY, PUTATIVE (AFU_ORTHOLOGUE AFUA_3G00765)-RELATED-RELATED"/>
    <property type="match status" value="1"/>
</dbReference>
<dbReference type="CDD" id="cd04301">
    <property type="entry name" value="NAT_SF"/>
    <property type="match status" value="1"/>
</dbReference>
<dbReference type="SUPFAM" id="SSF55729">
    <property type="entry name" value="Acyl-CoA N-acyltransferases (Nat)"/>
    <property type="match status" value="1"/>
</dbReference>
<evidence type="ECO:0000256" key="1">
    <source>
        <dbReference type="SAM" id="MobiDB-lite"/>
    </source>
</evidence>
<name>V4RQB6_9CAUL</name>
<feature type="domain" description="N-acetyltransferase" evidence="2">
    <location>
        <begin position="29"/>
        <end position="201"/>
    </location>
</feature>
<dbReference type="PANTHER" id="PTHR43792:SF16">
    <property type="entry name" value="N-ACETYLTRANSFERASE DOMAIN-CONTAINING PROTEIN"/>
    <property type="match status" value="1"/>
</dbReference>
<dbReference type="GO" id="GO:0016747">
    <property type="term" value="F:acyltransferase activity, transferring groups other than amino-acyl groups"/>
    <property type="evidence" value="ECO:0007669"/>
    <property type="project" value="InterPro"/>
</dbReference>
<feature type="region of interest" description="Disordered" evidence="1">
    <location>
        <begin position="1"/>
        <end position="22"/>
    </location>
</feature>
<evidence type="ECO:0000313" key="3">
    <source>
        <dbReference type="EMBL" id="ESQ93423.1"/>
    </source>
</evidence>
<dbReference type="Gene3D" id="3.40.630.30">
    <property type="match status" value="1"/>
</dbReference>
<proteinExistence type="predicted"/>
<reference evidence="3 4" key="1">
    <citation type="journal article" date="2014" name="Nature">
        <title>Sequential evolution of bacterial morphology by co-option of a developmental regulator.</title>
        <authorList>
            <person name="Jiang C."/>
            <person name="Brown P.J."/>
            <person name="Ducret A."/>
            <person name="Brun Y.V."/>
        </authorList>
    </citation>
    <scope>NUCLEOTIDE SEQUENCE [LARGE SCALE GENOMIC DNA]</scope>
    <source>
        <strain evidence="3 4">DSM 16100</strain>
    </source>
</reference>
<dbReference type="OrthoDB" id="9804153at2"/>
<dbReference type="STRING" id="1121022.GCA_000376105_00841"/>
<dbReference type="PROSITE" id="PS51186">
    <property type="entry name" value="GNAT"/>
    <property type="match status" value="1"/>
</dbReference>
<dbReference type="eggNOG" id="COG1670">
    <property type="taxonomic scope" value="Bacteria"/>
</dbReference>
<accession>V4RQB6</accession>
<evidence type="ECO:0000313" key="4">
    <source>
        <dbReference type="Proteomes" id="UP000017837"/>
    </source>
</evidence>
<dbReference type="InterPro" id="IPR000182">
    <property type="entry name" value="GNAT_dom"/>
</dbReference>
<protein>
    <recommendedName>
        <fullName evidence="2">N-acetyltransferase domain-containing protein</fullName>
    </recommendedName>
</protein>
<keyword evidence="4" id="KW-1185">Reference proteome</keyword>
<dbReference type="InterPro" id="IPR016181">
    <property type="entry name" value="Acyl_CoA_acyltransferase"/>
</dbReference>
<gene>
    <name evidence="3" type="ORF">ABENE_05840</name>
</gene>
<dbReference type="Proteomes" id="UP000017837">
    <property type="component" value="Unassembled WGS sequence"/>
</dbReference>
<comment type="caution">
    <text evidence="3">The sequence shown here is derived from an EMBL/GenBank/DDBJ whole genome shotgun (WGS) entry which is preliminary data.</text>
</comment>
<dbReference type="EMBL" id="AWGB01000008">
    <property type="protein sequence ID" value="ESQ93423.1"/>
    <property type="molecule type" value="Genomic_DNA"/>
</dbReference>
<feature type="compositionally biased region" description="Basic and acidic residues" evidence="1">
    <location>
        <begin position="1"/>
        <end position="16"/>
    </location>
</feature>
<dbReference type="Pfam" id="PF13302">
    <property type="entry name" value="Acetyltransf_3"/>
    <property type="match status" value="1"/>
</dbReference>
<evidence type="ECO:0000259" key="2">
    <source>
        <dbReference type="PROSITE" id="PS51186"/>
    </source>
</evidence>
<dbReference type="InterPro" id="IPR051531">
    <property type="entry name" value="N-acetyltransferase"/>
</dbReference>
<sequence>MIMRNEHIRPDHEKAAAPHGGRSIETTRLSLTPLRKTDLDTFMAVFADKNSARMTHAIPHPLNRNEAEALLAKMSATPVSPNLLSHWAIRLEDDRLIGVISLTKSACGTSGGIHAFGPNLSVFIAPAYQGQGYAIEATDGLLRWCKKRKVHRIVHAAHFADNEPSARALISADFLYTGRKTLETSLAREGEHLALHMIRIL</sequence>
<organism evidence="3 4">
    <name type="scientific">Asticcacaulis benevestitus DSM 16100 = ATCC BAA-896</name>
    <dbReference type="NCBI Taxonomy" id="1121022"/>
    <lineage>
        <taxon>Bacteria</taxon>
        <taxon>Pseudomonadati</taxon>
        <taxon>Pseudomonadota</taxon>
        <taxon>Alphaproteobacteria</taxon>
        <taxon>Caulobacterales</taxon>
        <taxon>Caulobacteraceae</taxon>
        <taxon>Asticcacaulis</taxon>
    </lineage>
</organism>